<accession>A0ABV2K1B2</accession>
<evidence type="ECO:0000313" key="2">
    <source>
        <dbReference type="EMBL" id="MET3654876.1"/>
    </source>
</evidence>
<dbReference type="EMBL" id="JBEPMU010000013">
    <property type="protein sequence ID" value="MET3654876.1"/>
    <property type="molecule type" value="Genomic_DNA"/>
</dbReference>
<proteinExistence type="predicted"/>
<keyword evidence="1" id="KW-0732">Signal</keyword>
<organism evidence="2 3">
    <name type="scientific">Dyella japonica</name>
    <dbReference type="NCBI Taxonomy" id="231455"/>
    <lineage>
        <taxon>Bacteria</taxon>
        <taxon>Pseudomonadati</taxon>
        <taxon>Pseudomonadota</taxon>
        <taxon>Gammaproteobacteria</taxon>
        <taxon>Lysobacterales</taxon>
        <taxon>Rhodanobacteraceae</taxon>
        <taxon>Dyella</taxon>
    </lineage>
</organism>
<keyword evidence="3" id="KW-1185">Reference proteome</keyword>
<feature type="chain" id="PRO_5045414486" evidence="1">
    <location>
        <begin position="21"/>
        <end position="240"/>
    </location>
</feature>
<evidence type="ECO:0000313" key="3">
    <source>
        <dbReference type="Proteomes" id="UP001549184"/>
    </source>
</evidence>
<sequence length="240" mass="26804">MRLSIIFAAGLMVVATQALAQAARPKQPNNWLLKGPEGAGQILLTEPTHLPKENGWLWKNMYWIDAKGKKHLLLRNKAINGGYDNTSASRRYYLYSLVGEAANDRAQCGFVDLSNGCLGDHMDGTCEGSWDEHNDIRVQFDGSTSPPAINEDDYANSLLNNQLVEDRYNSGIKTDDQTYFNDPFSNIENMLRCNPITEDNRDAYQGILKVFKKKAPKAGAYLQKAINDYTKKNPPIATSP</sequence>
<evidence type="ECO:0000256" key="1">
    <source>
        <dbReference type="SAM" id="SignalP"/>
    </source>
</evidence>
<protein>
    <submittedName>
        <fullName evidence="2">Uncharacterized protein</fullName>
    </submittedName>
</protein>
<comment type="caution">
    <text evidence="2">The sequence shown here is derived from an EMBL/GenBank/DDBJ whole genome shotgun (WGS) entry which is preliminary data.</text>
</comment>
<dbReference type="Proteomes" id="UP001549184">
    <property type="component" value="Unassembled WGS sequence"/>
</dbReference>
<feature type="signal peptide" evidence="1">
    <location>
        <begin position="1"/>
        <end position="20"/>
    </location>
</feature>
<name>A0ABV2K1B2_9GAMM</name>
<dbReference type="RefSeq" id="WP_354016192.1">
    <property type="nucleotide sequence ID" value="NZ_JBEPMU010000013.1"/>
</dbReference>
<gene>
    <name evidence="2" type="ORF">ABIC75_004625</name>
</gene>
<reference evidence="2 3" key="1">
    <citation type="submission" date="2024-06" db="EMBL/GenBank/DDBJ databases">
        <title>Sorghum-associated microbial communities from plants grown in Nebraska, USA.</title>
        <authorList>
            <person name="Schachtman D."/>
        </authorList>
    </citation>
    <scope>NUCLEOTIDE SEQUENCE [LARGE SCALE GENOMIC DNA]</scope>
    <source>
        <strain evidence="2 3">1073</strain>
    </source>
</reference>